<evidence type="ECO:0000313" key="6">
    <source>
        <dbReference type="EMBL" id="CAA9362976.1"/>
    </source>
</evidence>
<evidence type="ECO:0000256" key="4">
    <source>
        <dbReference type="SAM" id="SignalP"/>
    </source>
</evidence>
<organism evidence="6">
    <name type="scientific">uncultured Frankineae bacterium</name>
    <dbReference type="NCBI Taxonomy" id="437475"/>
    <lineage>
        <taxon>Bacteria</taxon>
        <taxon>Bacillati</taxon>
        <taxon>Actinomycetota</taxon>
        <taxon>Actinomycetes</taxon>
        <taxon>Frankiales</taxon>
        <taxon>environmental samples</taxon>
    </lineage>
</organism>
<name>A0A6J4MS07_9ACTN</name>
<dbReference type="SMART" id="SM00939">
    <property type="entry name" value="PepX_C"/>
    <property type="match status" value="1"/>
</dbReference>
<feature type="region of interest" description="Disordered" evidence="3">
    <location>
        <begin position="69"/>
        <end position="100"/>
    </location>
</feature>
<dbReference type="GO" id="GO:0008239">
    <property type="term" value="F:dipeptidyl-peptidase activity"/>
    <property type="evidence" value="ECO:0007669"/>
    <property type="project" value="InterPro"/>
</dbReference>
<dbReference type="InterPro" id="IPR008979">
    <property type="entry name" value="Galactose-bd-like_sf"/>
</dbReference>
<dbReference type="GO" id="GO:0052689">
    <property type="term" value="F:carboxylic ester hydrolase activity"/>
    <property type="evidence" value="ECO:0007669"/>
    <property type="project" value="UniProtKB-ARBA"/>
</dbReference>
<evidence type="ECO:0000256" key="3">
    <source>
        <dbReference type="SAM" id="MobiDB-lite"/>
    </source>
</evidence>
<keyword evidence="4" id="KW-0732">Signal</keyword>
<evidence type="ECO:0000256" key="2">
    <source>
        <dbReference type="ARBA" id="ARBA00022801"/>
    </source>
</evidence>
<feature type="signal peptide" evidence="4">
    <location>
        <begin position="1"/>
        <end position="27"/>
    </location>
</feature>
<sequence>MPRPASLAAALAVTGLVTAGLAVPAGAAVAETAEPLRGFTTTTLRFSVEVGPPEDRRACEVVGDLRVPDGVSPSAPAPGAVLTTNGFGGDKDGTGPNGNGSYAARFAEQGYVTLSYSGLGFGGSGCDITVDDPAYDGQAGSQLVSFLGGAPGIATRDGAPYDIAGLVRTDATGADGAAHAHDPRVGMVGGSYGGQAQFAIAGIDPRVDALAPTYTWNDLAHSLSPNHAGGTGTSVTSEVPGVWKSAWQGLFFGLGVAAPVTNPDNEAGTCGGYTPWICQAVAEQATLGYPSPDTVAHTRAVSVGSYVSRIKVPVLLSQGQRDSLFTLNEAVATYDQLRRQGTPVRMVWQSWGHTASDPAPGELDTGTLEPGSADLRDTYQGRIVTDWMAHWLKDVPTDLGPGVRYFRDWAYTPPADPSDRAAALAAVQQAYGRSGKHPVGATTQLALSGGDALVPAGSAVAPGSASFVSTGATPATSTGEVVVDGAATPSVDAPGTFAAWTGAPLATPLDVAGIPEVQVRFDAPLLAATQTSSPLGKLMLFGKLYDVAPDGSRTLVKDLVAAARVPDVTKPTRITLPGVVHRFAAGHRVQLVLAASDATYKGTGLPGTVTVVDSPLAPNVLTLPLAGR</sequence>
<dbReference type="InterPro" id="IPR013736">
    <property type="entry name" value="Xaa-Pro_dipept_C"/>
</dbReference>
<gene>
    <name evidence="6" type="ORF">AVDCRST_MAG16-3196</name>
</gene>
<dbReference type="InterPro" id="IPR050261">
    <property type="entry name" value="FrsA_esterase"/>
</dbReference>
<dbReference type="EMBL" id="CADCUE010000299">
    <property type="protein sequence ID" value="CAA9362976.1"/>
    <property type="molecule type" value="Genomic_DNA"/>
</dbReference>
<dbReference type="SUPFAM" id="SSF49785">
    <property type="entry name" value="Galactose-binding domain-like"/>
    <property type="match status" value="1"/>
</dbReference>
<dbReference type="Gene3D" id="3.40.50.1820">
    <property type="entry name" value="alpha/beta hydrolase"/>
    <property type="match status" value="2"/>
</dbReference>
<dbReference type="Gene3D" id="2.60.120.260">
    <property type="entry name" value="Galactose-binding domain-like"/>
    <property type="match status" value="1"/>
</dbReference>
<dbReference type="InterPro" id="IPR029058">
    <property type="entry name" value="AB_hydrolase_fold"/>
</dbReference>
<feature type="domain" description="Xaa-Pro dipeptidyl-peptidase C-terminal" evidence="5">
    <location>
        <begin position="385"/>
        <end position="622"/>
    </location>
</feature>
<dbReference type="PANTHER" id="PTHR22946:SF9">
    <property type="entry name" value="POLYKETIDE TRANSFERASE AF380"/>
    <property type="match status" value="1"/>
</dbReference>
<dbReference type="SUPFAM" id="SSF53474">
    <property type="entry name" value="alpha/beta-Hydrolases"/>
    <property type="match status" value="1"/>
</dbReference>
<dbReference type="AlphaFoldDB" id="A0A6J4MS07"/>
<feature type="chain" id="PRO_5038831106" description="Xaa-Pro dipeptidyl-peptidase C-terminal domain-containing protein" evidence="4">
    <location>
        <begin position="28"/>
        <end position="628"/>
    </location>
</feature>
<dbReference type="InterPro" id="IPR000383">
    <property type="entry name" value="Xaa-Pro-like_dom"/>
</dbReference>
<evidence type="ECO:0000256" key="1">
    <source>
        <dbReference type="ARBA" id="ARBA00008645"/>
    </source>
</evidence>
<reference evidence="6" key="1">
    <citation type="submission" date="2020-02" db="EMBL/GenBank/DDBJ databases">
        <authorList>
            <person name="Meier V. D."/>
        </authorList>
    </citation>
    <scope>NUCLEOTIDE SEQUENCE</scope>
    <source>
        <strain evidence="6">AVDCRST_MAG16</strain>
    </source>
</reference>
<dbReference type="Pfam" id="PF08530">
    <property type="entry name" value="PepX_C"/>
    <property type="match status" value="1"/>
</dbReference>
<protein>
    <recommendedName>
        <fullName evidence="5">Xaa-Pro dipeptidyl-peptidase C-terminal domain-containing protein</fullName>
    </recommendedName>
</protein>
<evidence type="ECO:0000259" key="5">
    <source>
        <dbReference type="SMART" id="SM00939"/>
    </source>
</evidence>
<keyword evidence="2" id="KW-0378">Hydrolase</keyword>
<dbReference type="Pfam" id="PF02129">
    <property type="entry name" value="Peptidase_S15"/>
    <property type="match status" value="1"/>
</dbReference>
<comment type="similarity">
    <text evidence="1">Belongs to the AB hydrolase superfamily.</text>
</comment>
<proteinExistence type="inferred from homology"/>
<dbReference type="PANTHER" id="PTHR22946">
    <property type="entry name" value="DIENELACTONE HYDROLASE DOMAIN-CONTAINING PROTEIN-RELATED"/>
    <property type="match status" value="1"/>
</dbReference>
<accession>A0A6J4MS07</accession>